<organism evidence="3 4">
    <name type="scientific">Delitschia confertaspora ATCC 74209</name>
    <dbReference type="NCBI Taxonomy" id="1513339"/>
    <lineage>
        <taxon>Eukaryota</taxon>
        <taxon>Fungi</taxon>
        <taxon>Dikarya</taxon>
        <taxon>Ascomycota</taxon>
        <taxon>Pezizomycotina</taxon>
        <taxon>Dothideomycetes</taxon>
        <taxon>Pleosporomycetidae</taxon>
        <taxon>Pleosporales</taxon>
        <taxon>Delitschiaceae</taxon>
        <taxon>Delitschia</taxon>
    </lineage>
</organism>
<feature type="compositionally biased region" description="Polar residues" evidence="1">
    <location>
        <begin position="719"/>
        <end position="729"/>
    </location>
</feature>
<dbReference type="OrthoDB" id="5397682at2759"/>
<evidence type="ECO:0000313" key="3">
    <source>
        <dbReference type="EMBL" id="KAF2199889.1"/>
    </source>
</evidence>
<feature type="region of interest" description="Disordered" evidence="1">
    <location>
        <begin position="73"/>
        <end position="106"/>
    </location>
</feature>
<proteinExistence type="predicted"/>
<keyword evidence="2" id="KW-0812">Transmembrane</keyword>
<accession>A0A9P4JKE9</accession>
<reference evidence="3" key="1">
    <citation type="journal article" date="2020" name="Stud. Mycol.">
        <title>101 Dothideomycetes genomes: a test case for predicting lifestyles and emergence of pathogens.</title>
        <authorList>
            <person name="Haridas S."/>
            <person name="Albert R."/>
            <person name="Binder M."/>
            <person name="Bloem J."/>
            <person name="Labutti K."/>
            <person name="Salamov A."/>
            <person name="Andreopoulos B."/>
            <person name="Baker S."/>
            <person name="Barry K."/>
            <person name="Bills G."/>
            <person name="Bluhm B."/>
            <person name="Cannon C."/>
            <person name="Castanera R."/>
            <person name="Culley D."/>
            <person name="Daum C."/>
            <person name="Ezra D."/>
            <person name="Gonzalez J."/>
            <person name="Henrissat B."/>
            <person name="Kuo A."/>
            <person name="Liang C."/>
            <person name="Lipzen A."/>
            <person name="Lutzoni F."/>
            <person name="Magnuson J."/>
            <person name="Mondo S."/>
            <person name="Nolan M."/>
            <person name="Ohm R."/>
            <person name="Pangilinan J."/>
            <person name="Park H.-J."/>
            <person name="Ramirez L."/>
            <person name="Alfaro M."/>
            <person name="Sun H."/>
            <person name="Tritt A."/>
            <person name="Yoshinaga Y."/>
            <person name="Zwiers L.-H."/>
            <person name="Turgeon B."/>
            <person name="Goodwin S."/>
            <person name="Spatafora J."/>
            <person name="Crous P."/>
            <person name="Grigoriev I."/>
        </authorList>
    </citation>
    <scope>NUCLEOTIDE SEQUENCE</scope>
    <source>
        <strain evidence="3">ATCC 74209</strain>
    </source>
</reference>
<sequence>MLGRTLFATDEELGKRDDDHKPKRSHPYNALRAPLRWRRRRILVTVVVLYLFYLVIRNFTAFGNGDGQFLSMQPVNDQTSAPTSSEEPTGAPPGIKAPRDNSPPSTSYSGAIRFYKLAPTLHEAASLGYRGIQKNVLFPVSNLKSASALIPMACEMGRRKRNRVHVALMGRSGISMDDLLEINGVDKEECAVMFHDARPDYPEYSSEQRAEAAVASAMRHIFNYISPYVAIMDDSLREDAFFVRGMRRKSKELDIPIIEIPPDQAENLMWMTRLDARSLRSWHKPAIDMLIQAPSHSSGSLIRLLKSLQKADYSGLKPPRLTIELPAEIDPPTKQYLENFLWPPVNALGSVASSQVILRHRIASQRITQEESAIRSLELFYPASATDSHVLLLSPQAELSPLYYHYVMYTLLEYKYGMYNADVDSIMGISLDLPFTLLDGKSTLKTPGTADMRSLKYTDMSDIRSVPFLWQAPNSHAALYFGDKWVQLHSFLSNRVAKLHQGLNKSPRAKLVSETLPAWTEYMLELMRTRGLSLLYPAASSGDRLVTIHNELYRRPEEFEVRQPEEHGKGSYTPLTSPPTEPFLTAEQPPPKPQNYEPPLVPYSRPLHLTLPFDAELPSLAYLPYLSQTGHVIPLATLEQLTETYATRFREDIGGCDPLPKGRLRKVEPMSARDLFCFGDEREEDFEDKATGDGDWDPFGLKKSTEAMYTATDIISDASEATPTPTSPSIVVESPAVTAPAEPRDDLNERL</sequence>
<dbReference type="AlphaFoldDB" id="A0A9P4JKE9"/>
<comment type="caution">
    <text evidence="3">The sequence shown here is derived from an EMBL/GenBank/DDBJ whole genome shotgun (WGS) entry which is preliminary data.</text>
</comment>
<evidence type="ECO:0000256" key="1">
    <source>
        <dbReference type="SAM" id="MobiDB-lite"/>
    </source>
</evidence>
<dbReference type="PANTHER" id="PTHR33604">
    <property type="entry name" value="OSJNBA0004B13.7 PROTEIN"/>
    <property type="match status" value="1"/>
</dbReference>
<keyword evidence="2" id="KW-0472">Membrane</keyword>
<feature type="compositionally biased region" description="Basic and acidic residues" evidence="1">
    <location>
        <begin position="12"/>
        <end position="21"/>
    </location>
</feature>
<dbReference type="Proteomes" id="UP000799536">
    <property type="component" value="Unassembled WGS sequence"/>
</dbReference>
<evidence type="ECO:0000313" key="4">
    <source>
        <dbReference type="Proteomes" id="UP000799536"/>
    </source>
</evidence>
<feature type="compositionally biased region" description="Basic and acidic residues" evidence="1">
    <location>
        <begin position="557"/>
        <end position="569"/>
    </location>
</feature>
<feature type="region of interest" description="Disordered" evidence="1">
    <location>
        <begin position="716"/>
        <end position="751"/>
    </location>
</feature>
<keyword evidence="2" id="KW-1133">Transmembrane helix</keyword>
<feature type="compositionally biased region" description="Polar residues" evidence="1">
    <location>
        <begin position="73"/>
        <end position="87"/>
    </location>
</feature>
<name>A0A9P4JKE9_9PLEO</name>
<evidence type="ECO:0000256" key="2">
    <source>
        <dbReference type="SAM" id="Phobius"/>
    </source>
</evidence>
<feature type="region of interest" description="Disordered" evidence="1">
    <location>
        <begin position="557"/>
        <end position="595"/>
    </location>
</feature>
<protein>
    <recommendedName>
        <fullName evidence="5">Glycosyltransferase 2</fullName>
    </recommendedName>
</protein>
<feature type="compositionally biased region" description="Basic and acidic residues" evidence="1">
    <location>
        <begin position="742"/>
        <end position="751"/>
    </location>
</feature>
<feature type="transmembrane region" description="Helical" evidence="2">
    <location>
        <begin position="42"/>
        <end position="62"/>
    </location>
</feature>
<gene>
    <name evidence="3" type="ORF">GQ43DRAFT_442061</name>
</gene>
<keyword evidence="4" id="KW-1185">Reference proteome</keyword>
<feature type="region of interest" description="Disordered" evidence="1">
    <location>
        <begin position="1"/>
        <end position="27"/>
    </location>
</feature>
<dbReference type="PANTHER" id="PTHR33604:SF3">
    <property type="entry name" value="OSJNBA0004B13.7 PROTEIN"/>
    <property type="match status" value="1"/>
</dbReference>
<dbReference type="EMBL" id="ML994050">
    <property type="protein sequence ID" value="KAF2199889.1"/>
    <property type="molecule type" value="Genomic_DNA"/>
</dbReference>
<evidence type="ECO:0008006" key="5">
    <source>
        <dbReference type="Google" id="ProtNLM"/>
    </source>
</evidence>